<gene>
    <name evidence="1" type="ORF">NLG97_g10979</name>
</gene>
<proteinExistence type="predicted"/>
<protein>
    <submittedName>
        <fullName evidence="1">Uncharacterized protein</fullName>
    </submittedName>
</protein>
<accession>A0ACC1QDD2</accession>
<keyword evidence="2" id="KW-1185">Reference proteome</keyword>
<evidence type="ECO:0000313" key="1">
    <source>
        <dbReference type="EMBL" id="KAJ3472448.1"/>
    </source>
</evidence>
<comment type="caution">
    <text evidence="1">The sequence shown here is derived from an EMBL/GenBank/DDBJ whole genome shotgun (WGS) entry which is preliminary data.</text>
</comment>
<reference evidence="1" key="1">
    <citation type="submission" date="2022-07" db="EMBL/GenBank/DDBJ databases">
        <title>Genome Sequence of Lecanicillium saksenae.</title>
        <authorList>
            <person name="Buettner E."/>
        </authorList>
    </citation>
    <scope>NUCLEOTIDE SEQUENCE</scope>
    <source>
        <strain evidence="1">VT-O1</strain>
    </source>
</reference>
<sequence length="346" mass="37449">MGIPGKRMRLGTKSCAECRRRKVRCIFAPGQDRCDQCQAHSSSCVAQEKQGPAEEASPSGTEDVVALRKRLDELETLMRGLPGDMMSQPSGSIHGGLTDGSTAASASPSLADSRSPPAITFHQNNNLYPSLINTDQINPALQNSPLMGLFNESSIFDPITYTATTPSPLTPTASSRLRQCLAQFAPFLPSPERVSKLFEGTQQYWLIWPPYFFGPGDTDRLAPGQVQLAEKTFHNALISGHPGQTAKAILFLALAIQQTSKSLIRSLIPPTIQQQELVDTYIETAQTLLQLDTEGAGGTLDGVESMNLLYKLSINAGRPQRAWPRGAENAARKPGPWHGAPSATWP</sequence>
<evidence type="ECO:0000313" key="2">
    <source>
        <dbReference type="Proteomes" id="UP001148737"/>
    </source>
</evidence>
<name>A0ACC1QDD2_9HYPO</name>
<dbReference type="EMBL" id="JANAKD010003115">
    <property type="protein sequence ID" value="KAJ3472448.1"/>
    <property type="molecule type" value="Genomic_DNA"/>
</dbReference>
<dbReference type="Proteomes" id="UP001148737">
    <property type="component" value="Unassembled WGS sequence"/>
</dbReference>
<organism evidence="1 2">
    <name type="scientific">Lecanicillium saksenae</name>
    <dbReference type="NCBI Taxonomy" id="468837"/>
    <lineage>
        <taxon>Eukaryota</taxon>
        <taxon>Fungi</taxon>
        <taxon>Dikarya</taxon>
        <taxon>Ascomycota</taxon>
        <taxon>Pezizomycotina</taxon>
        <taxon>Sordariomycetes</taxon>
        <taxon>Hypocreomycetidae</taxon>
        <taxon>Hypocreales</taxon>
        <taxon>Cordycipitaceae</taxon>
        <taxon>Lecanicillium</taxon>
    </lineage>
</organism>